<dbReference type="Pfam" id="PF25999">
    <property type="entry name" value="SYNRG_C"/>
    <property type="match status" value="2"/>
</dbReference>
<sequence>MSCVNSTKSKVHLRSLSPPAPSQIQHEQLLSSSSHNFFPVVVLGSNDAILENNRKALPISLFGDEELETNESSIHQDVSNIPAFLSTNSIKPPSSSLSINDLISSLYSQVEHNTSENHTPTLSENGMYSATKVVELDLVKHDDDFDDDSWEFKDAFTNSQDHDQTSIACVEDSSIKSSTKLQLNDCLEFYSKLKDESSQNSAILSGEEEKAKALGEEFQEVYNQLRQGNMTAKEFQLENLSPRNTCLSELLEVLLEPKFKVLESEYQFSEQLSLAEKDLRSATELSKHASLALKILKLGSVEEQFNYVSVWSRIFSVCALELKHGTSIWEQSVGKNVHSQILLGLDVVLQKISEPIDSDHDRTIKALLESLNYIHDLDALALPNQVFSEKQPTCRLSMLTAGAVPDFALKSFGFLRSEAWPQQTMVCLIVRIAGSWKDEKCNDFKMAIRSRLEFLKLYRQGYSTLAFSSILQALESVFLFRFVILFVGAV</sequence>
<evidence type="ECO:0000313" key="2">
    <source>
        <dbReference type="EMBL" id="KAF3454588.1"/>
    </source>
</evidence>
<dbReference type="PANTHER" id="PTHR35701">
    <property type="entry name" value="OS11G0148400 PROTEIN"/>
    <property type="match status" value="1"/>
</dbReference>
<feature type="domain" description="Synergin gamma C-terminal" evidence="1">
    <location>
        <begin position="300"/>
        <end position="342"/>
    </location>
</feature>
<comment type="caution">
    <text evidence="2">The sequence shown here is derived from an EMBL/GenBank/DDBJ whole genome shotgun (WGS) entry which is preliminary data.</text>
</comment>
<dbReference type="PANTHER" id="PTHR35701:SF1">
    <property type="entry name" value="OS11G0148400 PROTEIN"/>
    <property type="match status" value="1"/>
</dbReference>
<reference evidence="2" key="1">
    <citation type="submission" date="2020-03" db="EMBL/GenBank/DDBJ databases">
        <title>A high-quality chromosome-level genome assembly of a woody plant with both climbing and erect habits, Rhamnella rubrinervis.</title>
        <authorList>
            <person name="Lu Z."/>
            <person name="Yang Y."/>
            <person name="Zhu X."/>
            <person name="Sun Y."/>
        </authorList>
    </citation>
    <scope>NUCLEOTIDE SEQUENCE</scope>
    <source>
        <strain evidence="2">BYM</strain>
        <tissue evidence="2">Leaf</tissue>
    </source>
</reference>
<evidence type="ECO:0000313" key="3">
    <source>
        <dbReference type="Proteomes" id="UP000796880"/>
    </source>
</evidence>
<evidence type="ECO:0000259" key="1">
    <source>
        <dbReference type="Pfam" id="PF25999"/>
    </source>
</evidence>
<feature type="domain" description="Synergin gamma C-terminal" evidence="1">
    <location>
        <begin position="344"/>
        <end position="411"/>
    </location>
</feature>
<gene>
    <name evidence="2" type="ORF">FNV43_RR05036</name>
</gene>
<dbReference type="InterPro" id="IPR059024">
    <property type="entry name" value="SYNRG_C"/>
</dbReference>
<keyword evidence="3" id="KW-1185">Reference proteome</keyword>
<dbReference type="OrthoDB" id="765227at2759"/>
<dbReference type="EMBL" id="VOIH02000002">
    <property type="protein sequence ID" value="KAF3454588.1"/>
    <property type="molecule type" value="Genomic_DNA"/>
</dbReference>
<dbReference type="Proteomes" id="UP000796880">
    <property type="component" value="Unassembled WGS sequence"/>
</dbReference>
<proteinExistence type="predicted"/>
<dbReference type="AlphaFoldDB" id="A0A8K0HN66"/>
<organism evidence="2 3">
    <name type="scientific">Rhamnella rubrinervis</name>
    <dbReference type="NCBI Taxonomy" id="2594499"/>
    <lineage>
        <taxon>Eukaryota</taxon>
        <taxon>Viridiplantae</taxon>
        <taxon>Streptophyta</taxon>
        <taxon>Embryophyta</taxon>
        <taxon>Tracheophyta</taxon>
        <taxon>Spermatophyta</taxon>
        <taxon>Magnoliopsida</taxon>
        <taxon>eudicotyledons</taxon>
        <taxon>Gunneridae</taxon>
        <taxon>Pentapetalae</taxon>
        <taxon>rosids</taxon>
        <taxon>fabids</taxon>
        <taxon>Rosales</taxon>
        <taxon>Rhamnaceae</taxon>
        <taxon>rhamnoid group</taxon>
        <taxon>Rhamneae</taxon>
        <taxon>Rhamnella</taxon>
    </lineage>
</organism>
<name>A0A8K0HN66_9ROSA</name>
<accession>A0A8K0HN66</accession>
<protein>
    <recommendedName>
        <fullName evidence="1">Synergin gamma C-terminal domain-containing protein</fullName>
    </recommendedName>
</protein>